<dbReference type="PRINTS" id="PR00507">
    <property type="entry name" value="N12N6MTFRASE"/>
</dbReference>
<evidence type="ECO:0000259" key="1">
    <source>
        <dbReference type="Pfam" id="PF13708"/>
    </source>
</evidence>
<dbReference type="PROSITE" id="PS00092">
    <property type="entry name" value="N6_MTASE"/>
    <property type="match status" value="1"/>
</dbReference>
<dbReference type="AlphaFoldDB" id="A0A9D1R2C7"/>
<reference evidence="2" key="1">
    <citation type="journal article" date="2021" name="PeerJ">
        <title>Extensive microbial diversity within the chicken gut microbiome revealed by metagenomics and culture.</title>
        <authorList>
            <person name="Gilroy R."/>
            <person name="Ravi A."/>
            <person name="Getino M."/>
            <person name="Pursley I."/>
            <person name="Horton D.L."/>
            <person name="Alikhan N.F."/>
            <person name="Baker D."/>
            <person name="Gharbi K."/>
            <person name="Hall N."/>
            <person name="Watson M."/>
            <person name="Adriaenssens E.M."/>
            <person name="Foster-Nyarko E."/>
            <person name="Jarju S."/>
            <person name="Secka A."/>
            <person name="Antonio M."/>
            <person name="Oren A."/>
            <person name="Chaudhuri R.R."/>
            <person name="La Ragione R."/>
            <person name="Hildebrand F."/>
            <person name="Pallen M.J."/>
        </authorList>
    </citation>
    <scope>NUCLEOTIDE SEQUENCE</scope>
    <source>
        <strain evidence="2">ChiSxjej5B17-1746</strain>
    </source>
</reference>
<evidence type="ECO:0000313" key="3">
    <source>
        <dbReference type="Proteomes" id="UP000824264"/>
    </source>
</evidence>
<dbReference type="GO" id="GO:0032259">
    <property type="term" value="P:methylation"/>
    <property type="evidence" value="ECO:0007669"/>
    <property type="project" value="InterPro"/>
</dbReference>
<feature type="domain" description="DUF4942" evidence="1">
    <location>
        <begin position="278"/>
        <end position="477"/>
    </location>
</feature>
<name>A0A9D1R2C7_9BACT</name>
<organism evidence="2 3">
    <name type="scientific">Candidatus Bilophila faecipullorum</name>
    <dbReference type="NCBI Taxonomy" id="2838482"/>
    <lineage>
        <taxon>Bacteria</taxon>
        <taxon>Pseudomonadati</taxon>
        <taxon>Thermodesulfobacteriota</taxon>
        <taxon>Desulfovibrionia</taxon>
        <taxon>Desulfovibrionales</taxon>
        <taxon>Desulfovibrionaceae</taxon>
        <taxon>Bilophila</taxon>
    </lineage>
</organism>
<proteinExistence type="predicted"/>
<accession>A0A9D1R2C7</accession>
<dbReference type="InterPro" id="IPR031339">
    <property type="entry name" value="DUF4942"/>
</dbReference>
<protein>
    <submittedName>
        <fullName evidence="2">DUF4942 domain-containing protein</fullName>
    </submittedName>
</protein>
<dbReference type="GO" id="GO:0008168">
    <property type="term" value="F:methyltransferase activity"/>
    <property type="evidence" value="ECO:0007669"/>
    <property type="project" value="InterPro"/>
</dbReference>
<dbReference type="CDD" id="cd02440">
    <property type="entry name" value="AdoMet_MTases"/>
    <property type="match status" value="1"/>
</dbReference>
<reference evidence="2" key="2">
    <citation type="submission" date="2021-04" db="EMBL/GenBank/DDBJ databases">
        <authorList>
            <person name="Gilroy R."/>
        </authorList>
    </citation>
    <scope>NUCLEOTIDE SEQUENCE</scope>
    <source>
        <strain evidence="2">ChiSxjej5B17-1746</strain>
    </source>
</reference>
<dbReference type="InterPro" id="IPR002052">
    <property type="entry name" value="DNA_methylase_N6_adenine_CS"/>
</dbReference>
<comment type="caution">
    <text evidence="2">The sequence shown here is derived from an EMBL/GenBank/DDBJ whole genome shotgun (WGS) entry which is preliminary data.</text>
</comment>
<dbReference type="Pfam" id="PF13708">
    <property type="entry name" value="DUF4942"/>
    <property type="match status" value="1"/>
</dbReference>
<dbReference type="InterPro" id="IPR029063">
    <property type="entry name" value="SAM-dependent_MTases_sf"/>
</dbReference>
<dbReference type="EMBL" id="DXGI01000411">
    <property type="protein sequence ID" value="HIW79674.1"/>
    <property type="molecule type" value="Genomic_DNA"/>
</dbReference>
<dbReference type="SUPFAM" id="SSF53335">
    <property type="entry name" value="S-adenosyl-L-methionine-dependent methyltransferases"/>
    <property type="match status" value="1"/>
</dbReference>
<dbReference type="GO" id="GO:0003676">
    <property type="term" value="F:nucleic acid binding"/>
    <property type="evidence" value="ECO:0007669"/>
    <property type="project" value="InterPro"/>
</dbReference>
<sequence>MYNTSFYPTPPDVAAKMLAKVGKLRERTILEPSAGKGDLADAAVEKLDCYYNRCRERVHCIEIEPELQAAIRGKGYPLVGTDFLKFWPDEKYDLIIMNPPFANGDAHLFHAWEILDHGDIVCLLNEQTLLNPCTANRKLLATIIEEHGEVEHLGSCFAEDAFRKTQVRVSLVHLHKKREEPKFSFDVGSDEEDAAVFSDGSRFEGEVATRDTVGNLVAQYGRCRGLFVQIAHLAQELAHYAGPLGTDGGETVGETLKELMRQKPTRRAQEEAYNRFVRALKRSAWREVLRLTDMRNLASYGVQKELDRLLESNERMAFSEENVYALVESIFLNRGAILQQCVVEAFDIMTRYYDENRVHVEGWKTNDAWKVNRRVVLPRVVDVWYGGDGHLTYGDTRQHLADIDRAMAFLEGKKLESVPRTTVCALEEHFKECGPDFSGVLFESTYFEMRCYKKGTLHLYFKDKELWERFNLTAARGKNWLPDDVKAREREERARNRRADQYGIPLSA</sequence>
<gene>
    <name evidence="2" type="ORF">H9874_11115</name>
</gene>
<dbReference type="Proteomes" id="UP000824264">
    <property type="component" value="Unassembled WGS sequence"/>
</dbReference>
<evidence type="ECO:0000313" key="2">
    <source>
        <dbReference type="EMBL" id="HIW79674.1"/>
    </source>
</evidence>
<dbReference type="Gene3D" id="3.40.50.150">
    <property type="entry name" value="Vaccinia Virus protein VP39"/>
    <property type="match status" value="1"/>
</dbReference>